<keyword evidence="11" id="KW-1185">Reference proteome</keyword>
<keyword evidence="6" id="KW-0449">Lipoprotein</keyword>
<evidence type="ECO:0000259" key="9">
    <source>
        <dbReference type="Pfam" id="PF16998"/>
    </source>
</evidence>
<accession>A0ABS3F5K4</accession>
<comment type="similarity">
    <text evidence="2">Belongs to the rickettsiale 17 kDa surface antigen family.</text>
</comment>
<dbReference type="PROSITE" id="PS51257">
    <property type="entry name" value="PROKAR_LIPOPROTEIN"/>
    <property type="match status" value="1"/>
</dbReference>
<reference evidence="10 11" key="1">
    <citation type="submission" date="2021-03" db="EMBL/GenBank/DDBJ databases">
        <title>Sneathiella sp. CAU 1612 isolated from Kang Won-do.</title>
        <authorList>
            <person name="Kim W."/>
        </authorList>
    </citation>
    <scope>NUCLEOTIDE SEQUENCE [LARGE SCALE GENOMIC DNA]</scope>
    <source>
        <strain evidence="10 11">CAU 1612</strain>
    </source>
</reference>
<evidence type="ECO:0000256" key="5">
    <source>
        <dbReference type="ARBA" id="ARBA00023139"/>
    </source>
</evidence>
<evidence type="ECO:0000256" key="2">
    <source>
        <dbReference type="ARBA" id="ARBA00008681"/>
    </source>
</evidence>
<evidence type="ECO:0000313" key="11">
    <source>
        <dbReference type="Proteomes" id="UP000664761"/>
    </source>
</evidence>
<feature type="signal peptide" evidence="7">
    <location>
        <begin position="1"/>
        <end position="30"/>
    </location>
</feature>
<proteinExistence type="inferred from homology"/>
<dbReference type="PIRSF" id="PIRSF002721">
    <property type="entry name" value="Surface_antigen_Rickettsia"/>
    <property type="match status" value="1"/>
</dbReference>
<protein>
    <recommendedName>
        <fullName evidence="3">17 kDa surface antigen</fullName>
    </recommendedName>
</protein>
<comment type="caution">
    <text evidence="10">The sequence shown here is derived from an EMBL/GenBank/DDBJ whole genome shotgun (WGS) entry which is preliminary data.</text>
</comment>
<evidence type="ECO:0000256" key="6">
    <source>
        <dbReference type="ARBA" id="ARBA00023288"/>
    </source>
</evidence>
<comment type="subcellular location">
    <subcellularLocation>
        <location evidence="1">Cell outer membrane</location>
        <topology evidence="1">Lipid-anchor</topology>
    </subcellularLocation>
</comment>
<organism evidence="10 11">
    <name type="scientific">Sneathiella sedimenti</name>
    <dbReference type="NCBI Taxonomy" id="2816034"/>
    <lineage>
        <taxon>Bacteria</taxon>
        <taxon>Pseudomonadati</taxon>
        <taxon>Pseudomonadota</taxon>
        <taxon>Alphaproteobacteria</taxon>
        <taxon>Sneathiellales</taxon>
        <taxon>Sneathiellaceae</taxon>
        <taxon>Sneathiella</taxon>
    </lineage>
</organism>
<keyword evidence="5" id="KW-0564">Palmitate</keyword>
<evidence type="ECO:0000256" key="7">
    <source>
        <dbReference type="SAM" id="SignalP"/>
    </source>
</evidence>
<feature type="chain" id="PRO_5046543342" description="17 kDa surface antigen" evidence="7">
    <location>
        <begin position="31"/>
        <end position="165"/>
    </location>
</feature>
<evidence type="ECO:0000256" key="4">
    <source>
        <dbReference type="ARBA" id="ARBA00022729"/>
    </source>
</evidence>
<sequence>MTRIVMMRKSKLLVVTALASALALAGCADAQNNPKTTGGAVIGGIGGALLGSMFGKGTGQLVAVGVGTLAGAMIGSEVGKTLDAADRAQIDRAEKKATTAPIGQTIAWNNPQSGNSGTITPVRDGNHTDGRYCREFQQTIEVGGKLEKGYGTACRQPDGSWQIMN</sequence>
<evidence type="ECO:0000256" key="1">
    <source>
        <dbReference type="ARBA" id="ARBA00004459"/>
    </source>
</evidence>
<evidence type="ECO:0000256" key="3">
    <source>
        <dbReference type="ARBA" id="ARBA00015281"/>
    </source>
</evidence>
<dbReference type="EMBL" id="JAFLNC010000002">
    <property type="protein sequence ID" value="MBO0333638.1"/>
    <property type="molecule type" value="Genomic_DNA"/>
</dbReference>
<evidence type="ECO:0000313" key="10">
    <source>
        <dbReference type="EMBL" id="MBO0333638.1"/>
    </source>
</evidence>
<gene>
    <name evidence="10" type="ORF">J0X12_08440</name>
</gene>
<dbReference type="RefSeq" id="WP_207044181.1">
    <property type="nucleotide sequence ID" value="NZ_JAFLNC010000002.1"/>
</dbReference>
<dbReference type="Pfam" id="PF05433">
    <property type="entry name" value="Rick_17kDa_Anti"/>
    <property type="match status" value="1"/>
</dbReference>
<dbReference type="InterPro" id="IPR016364">
    <property type="entry name" value="Surface_antigen_Rickettsia"/>
</dbReference>
<dbReference type="Proteomes" id="UP000664761">
    <property type="component" value="Unassembled WGS sequence"/>
</dbReference>
<name>A0ABS3F5K4_9PROT</name>
<evidence type="ECO:0000259" key="8">
    <source>
        <dbReference type="Pfam" id="PF05433"/>
    </source>
</evidence>
<keyword evidence="4 7" id="KW-0732">Signal</keyword>
<feature type="domain" description="Glycine zipper 2TM" evidence="8">
    <location>
        <begin position="38"/>
        <end position="79"/>
    </location>
</feature>
<dbReference type="Pfam" id="PF16998">
    <property type="entry name" value="17kDa_Anti_2"/>
    <property type="match status" value="1"/>
</dbReference>
<dbReference type="InterPro" id="IPR008816">
    <property type="entry name" value="Gly_zipper_2TM_dom"/>
</dbReference>
<feature type="domain" description="Surface antigen" evidence="9">
    <location>
        <begin position="83"/>
        <end position="164"/>
    </location>
</feature>
<dbReference type="InterPro" id="IPR032635">
    <property type="entry name" value="Anti_2"/>
</dbReference>